<evidence type="ECO:0000313" key="3">
    <source>
        <dbReference type="Proteomes" id="UP001147746"/>
    </source>
</evidence>
<protein>
    <recommendedName>
        <fullName evidence="4">Secreted protein</fullName>
    </recommendedName>
</protein>
<evidence type="ECO:0008006" key="4">
    <source>
        <dbReference type="Google" id="ProtNLM"/>
    </source>
</evidence>
<organism evidence="2 3">
    <name type="scientific">Penicillium atrosanguineum</name>
    <dbReference type="NCBI Taxonomy" id="1132637"/>
    <lineage>
        <taxon>Eukaryota</taxon>
        <taxon>Fungi</taxon>
        <taxon>Dikarya</taxon>
        <taxon>Ascomycota</taxon>
        <taxon>Pezizomycotina</taxon>
        <taxon>Eurotiomycetes</taxon>
        <taxon>Eurotiomycetidae</taxon>
        <taxon>Eurotiales</taxon>
        <taxon>Aspergillaceae</taxon>
        <taxon>Penicillium</taxon>
    </lineage>
</organism>
<feature type="signal peptide" evidence="1">
    <location>
        <begin position="1"/>
        <end position="20"/>
    </location>
</feature>
<keyword evidence="3" id="KW-1185">Reference proteome</keyword>
<keyword evidence="1" id="KW-0732">Signal</keyword>
<dbReference type="Gene3D" id="2.60.120.260">
    <property type="entry name" value="Galactose-binding domain-like"/>
    <property type="match status" value="1"/>
</dbReference>
<feature type="chain" id="PRO_5041115815" description="Secreted protein" evidence="1">
    <location>
        <begin position="21"/>
        <end position="1013"/>
    </location>
</feature>
<dbReference type="PANTHER" id="PTHR36848:SF2">
    <property type="entry name" value="SECRETED PROTEIN"/>
    <property type="match status" value="1"/>
</dbReference>
<sequence length="1013" mass="110161">MWKPLVHLLSLCLLLQLVTADRDDQTSAHINRGSFEDPAARLRPRFRYWLPDASVDVKTVQDNIKSAGAIGAGGVEFLPFYNYGGELAPAPKGSDWSKYGFGTPAFRKLFLAALQAHKQAGLAMDFALGPNQGQGVPADPSDEGLQWDLEPFSVAVPKSGRFIGKIPGWGSGKLVALVSAEVLSSKNISMDTAGTASFLGAAQSYYIQMILKNGTLTEWSDKVSSTGHVSLDLGTTKSSTHHLFAFYQFLSHNKNLEYAASPSKTIWDNGSYIVDHYSARGAQTTTKFWEKYLLTEEVKELLMSVGHYGWEDSIEIKSNISWTPGLPMLFRSTYGYDLKPVLPLIMYNDNNINIQSTQPGTIQCLLNTPDQGLGYVNDFRGALVEGYRSYLQELTSWINSELNLQISAQVSYNLPMDMEANIPYVNAPECESLQFGDNIDGYRQFAGPANLAGKRVISNEMGAVILRAYSLQHSELLSFINRAVAGGVNQVVLHGQSYTGNYFGTTWPGYTAFSYLFSELYSDKQPSWNHGFGDVLDYVGRVQYVQQSGVPRTDVVIYNKVSATNPNFPTMYSAIDLIDAGYTYTYLSPDNFALPEATVQNGILGPNGPSYKAMVITSDSNLTAEGVHHIQKYARAGLPVILSGGDPGVYATHDGSDKSTVEKALQALKKSRNVYVVSAGQVAAKLQSLGIQPRVAVQTNGTWYSTWREDAQNGMDHAFLFSEYASDGTVDIASAKTPFILDPWSGTKKPLLGYKRDGERVVIPLSFAANQTVVIGFTDSDDGASDYATQLPSTVIGYDYAHDTGAVLHVSDGSSQSLLLSNGTRVRLGDKHVASPSSLSQWTLIAEHWEAPTNISDAATIATKHNTTHHLSSLVSWTQIEGLKNTSGLGYYTTTVSWPPSHGSADGAYLLLPRIEHAARVFVNGKRLPGFDFAAPRIDLGQYLQQGANQVAVVVPTTMWNYIRSIAGELESAGVGVKTVMAGVGATTLPARRVNGLIGTATLIPYVKVPLKV</sequence>
<dbReference type="InterPro" id="IPR053161">
    <property type="entry name" value="Ulvan_degrading_GH"/>
</dbReference>
<dbReference type="Pfam" id="PF17132">
    <property type="entry name" value="Glyco_hydro_106"/>
    <property type="match status" value="1"/>
</dbReference>
<dbReference type="SUPFAM" id="SSF49785">
    <property type="entry name" value="Galactose-binding domain-like"/>
    <property type="match status" value="1"/>
</dbReference>
<gene>
    <name evidence="2" type="ORF">N7476_009166</name>
</gene>
<name>A0A9W9GZN4_9EURO</name>
<evidence type="ECO:0000256" key="1">
    <source>
        <dbReference type="SAM" id="SignalP"/>
    </source>
</evidence>
<proteinExistence type="predicted"/>
<comment type="caution">
    <text evidence="2">The sequence shown here is derived from an EMBL/GenBank/DDBJ whole genome shotgun (WGS) entry which is preliminary data.</text>
</comment>
<dbReference type="PANTHER" id="PTHR36848">
    <property type="entry name" value="DNA-BINDING PROTEIN (PUTATIVE SECRETED PROTEIN)-RELATED"/>
    <property type="match status" value="1"/>
</dbReference>
<reference evidence="2" key="1">
    <citation type="submission" date="2022-12" db="EMBL/GenBank/DDBJ databases">
        <authorList>
            <person name="Petersen C."/>
        </authorList>
    </citation>
    <scope>NUCLEOTIDE SEQUENCE</scope>
    <source>
        <strain evidence="2">IBT 21472</strain>
    </source>
</reference>
<evidence type="ECO:0000313" key="2">
    <source>
        <dbReference type="EMBL" id="KAJ5308510.1"/>
    </source>
</evidence>
<reference evidence="2" key="2">
    <citation type="journal article" date="2023" name="IMA Fungus">
        <title>Comparative genomic study of the Penicillium genus elucidates a diverse pangenome and 15 lateral gene transfer events.</title>
        <authorList>
            <person name="Petersen C."/>
            <person name="Sorensen T."/>
            <person name="Nielsen M.R."/>
            <person name="Sondergaard T.E."/>
            <person name="Sorensen J.L."/>
            <person name="Fitzpatrick D.A."/>
            <person name="Frisvad J.C."/>
            <person name="Nielsen K.L."/>
        </authorList>
    </citation>
    <scope>NUCLEOTIDE SEQUENCE</scope>
    <source>
        <strain evidence="2">IBT 21472</strain>
    </source>
</reference>
<dbReference type="Proteomes" id="UP001147746">
    <property type="component" value="Unassembled WGS sequence"/>
</dbReference>
<dbReference type="OrthoDB" id="2588159at2759"/>
<accession>A0A9W9GZN4</accession>
<dbReference type="AlphaFoldDB" id="A0A9W9GZN4"/>
<dbReference type="InterPro" id="IPR008979">
    <property type="entry name" value="Galactose-bd-like_sf"/>
</dbReference>
<dbReference type="EMBL" id="JAPZBO010000008">
    <property type="protein sequence ID" value="KAJ5308510.1"/>
    <property type="molecule type" value="Genomic_DNA"/>
</dbReference>